<evidence type="ECO:0000313" key="1">
    <source>
        <dbReference type="EMBL" id="PRQ60660.1"/>
    </source>
</evidence>
<reference evidence="1 2" key="1">
    <citation type="journal article" date="2018" name="Nat. Genet.">
        <title>The Rosa genome provides new insights in the design of modern roses.</title>
        <authorList>
            <person name="Bendahmane M."/>
        </authorList>
    </citation>
    <scope>NUCLEOTIDE SEQUENCE [LARGE SCALE GENOMIC DNA]</scope>
    <source>
        <strain evidence="2">cv. Old Blush</strain>
    </source>
</reference>
<evidence type="ECO:0000313" key="2">
    <source>
        <dbReference type="Proteomes" id="UP000238479"/>
    </source>
</evidence>
<dbReference type="AlphaFoldDB" id="A0A2P6SPQ1"/>
<protein>
    <submittedName>
        <fullName evidence="1">Uncharacterized protein</fullName>
    </submittedName>
</protein>
<comment type="caution">
    <text evidence="1">The sequence shown here is derived from an EMBL/GenBank/DDBJ whole genome shotgun (WGS) entry which is preliminary data.</text>
</comment>
<gene>
    <name evidence="1" type="ORF">RchiOBHm_Chr1g0383721</name>
</gene>
<accession>A0A2P6SPQ1</accession>
<sequence length="75" mass="8618">MVVTPPMETTVFKVLLKHLDQGNLTIMMLVSDVDYLDIGQGHVKHPRMLQTRTKCIVKQGRQITWNKKIKMAISI</sequence>
<organism evidence="1 2">
    <name type="scientific">Rosa chinensis</name>
    <name type="common">China rose</name>
    <dbReference type="NCBI Taxonomy" id="74649"/>
    <lineage>
        <taxon>Eukaryota</taxon>
        <taxon>Viridiplantae</taxon>
        <taxon>Streptophyta</taxon>
        <taxon>Embryophyta</taxon>
        <taxon>Tracheophyta</taxon>
        <taxon>Spermatophyta</taxon>
        <taxon>Magnoliopsida</taxon>
        <taxon>eudicotyledons</taxon>
        <taxon>Gunneridae</taxon>
        <taxon>Pentapetalae</taxon>
        <taxon>rosids</taxon>
        <taxon>fabids</taxon>
        <taxon>Rosales</taxon>
        <taxon>Rosaceae</taxon>
        <taxon>Rosoideae</taxon>
        <taxon>Rosoideae incertae sedis</taxon>
        <taxon>Rosa</taxon>
    </lineage>
</organism>
<proteinExistence type="predicted"/>
<name>A0A2P6SPQ1_ROSCH</name>
<dbReference type="EMBL" id="PDCK01000039">
    <property type="protein sequence ID" value="PRQ60660.1"/>
    <property type="molecule type" value="Genomic_DNA"/>
</dbReference>
<dbReference type="Proteomes" id="UP000238479">
    <property type="component" value="Chromosome 1"/>
</dbReference>
<dbReference type="Gramene" id="PRQ60660">
    <property type="protein sequence ID" value="PRQ60660"/>
    <property type="gene ID" value="RchiOBHm_Chr1g0383721"/>
</dbReference>
<keyword evidence="2" id="KW-1185">Reference proteome</keyword>